<evidence type="ECO:0000313" key="1">
    <source>
        <dbReference type="EMBL" id="KAI8565307.1"/>
    </source>
</evidence>
<comment type="caution">
    <text evidence="1">The sequence shown here is derived from an EMBL/GenBank/DDBJ whole genome shotgun (WGS) entry which is preliminary data.</text>
</comment>
<dbReference type="Proteomes" id="UP001062846">
    <property type="component" value="Chromosome 3"/>
</dbReference>
<evidence type="ECO:0000313" key="2">
    <source>
        <dbReference type="Proteomes" id="UP001062846"/>
    </source>
</evidence>
<protein>
    <submittedName>
        <fullName evidence="1">Uncharacterized protein</fullName>
    </submittedName>
</protein>
<reference evidence="1" key="1">
    <citation type="submission" date="2022-02" db="EMBL/GenBank/DDBJ databases">
        <title>Plant Genome Project.</title>
        <authorList>
            <person name="Zhang R.-G."/>
        </authorList>
    </citation>
    <scope>NUCLEOTIDE SEQUENCE</scope>
    <source>
        <strain evidence="1">AT1</strain>
    </source>
</reference>
<accession>A0ACC0PJU2</accession>
<gene>
    <name evidence="1" type="ORF">RHMOL_Rhmol03G0248900</name>
</gene>
<organism evidence="1 2">
    <name type="scientific">Rhododendron molle</name>
    <name type="common">Chinese azalea</name>
    <name type="synonym">Azalea mollis</name>
    <dbReference type="NCBI Taxonomy" id="49168"/>
    <lineage>
        <taxon>Eukaryota</taxon>
        <taxon>Viridiplantae</taxon>
        <taxon>Streptophyta</taxon>
        <taxon>Embryophyta</taxon>
        <taxon>Tracheophyta</taxon>
        <taxon>Spermatophyta</taxon>
        <taxon>Magnoliopsida</taxon>
        <taxon>eudicotyledons</taxon>
        <taxon>Gunneridae</taxon>
        <taxon>Pentapetalae</taxon>
        <taxon>asterids</taxon>
        <taxon>Ericales</taxon>
        <taxon>Ericaceae</taxon>
        <taxon>Ericoideae</taxon>
        <taxon>Rhodoreae</taxon>
        <taxon>Rhododendron</taxon>
    </lineage>
</organism>
<proteinExistence type="predicted"/>
<dbReference type="EMBL" id="CM046390">
    <property type="protein sequence ID" value="KAI8565307.1"/>
    <property type="molecule type" value="Genomic_DNA"/>
</dbReference>
<sequence>MADYEEEMESFGMENEFEDSDWIGGEFYCRKRKDKRRLQTKDDAILGVFADTDSDNSSSRDATEFRFCRHQTDNRGDESDGDLLPSAFGRKIKEGVRQRRERERERERAKLANISESESQSSGMREVGCGGGDVGSFEKHTKGIGMKLLEKMGCKGGGLGKY</sequence>
<keyword evidence="2" id="KW-1185">Reference proteome</keyword>
<name>A0ACC0PJU2_RHOML</name>